<dbReference type="EMBL" id="AVOT02021903">
    <property type="protein sequence ID" value="MBW0511007.1"/>
    <property type="molecule type" value="Genomic_DNA"/>
</dbReference>
<dbReference type="GO" id="GO:0005634">
    <property type="term" value="C:nucleus"/>
    <property type="evidence" value="ECO:0007669"/>
    <property type="project" value="UniProtKB-SubCell"/>
</dbReference>
<dbReference type="Proteomes" id="UP000765509">
    <property type="component" value="Unassembled WGS sequence"/>
</dbReference>
<reference evidence="8" key="1">
    <citation type="submission" date="2021-03" db="EMBL/GenBank/DDBJ databases">
        <title>Draft genome sequence of rust myrtle Austropuccinia psidii MF-1, a brazilian biotype.</title>
        <authorList>
            <person name="Quecine M.C."/>
            <person name="Pachon D.M.R."/>
            <person name="Bonatelli M.L."/>
            <person name="Correr F.H."/>
            <person name="Franceschini L.M."/>
            <person name="Leite T.F."/>
            <person name="Margarido G.R.A."/>
            <person name="Almeida C.A."/>
            <person name="Ferrarezi J.A."/>
            <person name="Labate C.A."/>
        </authorList>
    </citation>
    <scope>NUCLEOTIDE SEQUENCE</scope>
    <source>
        <strain evidence="8">MF-1</strain>
    </source>
</reference>
<dbReference type="PANTHER" id="PTHR16288:SF0">
    <property type="entry name" value="TRNA (GUANINE-N(7)-)-METHYLTRANSFERASE NON-CATALYTIC SUBUNIT WDR4"/>
    <property type="match status" value="1"/>
</dbReference>
<name>A0A9Q3E487_9BASI</name>
<dbReference type="InterPro" id="IPR036322">
    <property type="entry name" value="WD40_repeat_dom_sf"/>
</dbReference>
<dbReference type="AlphaFoldDB" id="A0A9Q3E487"/>
<keyword evidence="3 6" id="KW-0819">tRNA processing</keyword>
<dbReference type="SUPFAM" id="SSF50978">
    <property type="entry name" value="WD40 repeat-like"/>
    <property type="match status" value="1"/>
</dbReference>
<dbReference type="InterPro" id="IPR028884">
    <property type="entry name" value="Trm82"/>
</dbReference>
<proteinExistence type="inferred from homology"/>
<comment type="caution">
    <text evidence="8">The sequence shown here is derived from an EMBL/GenBank/DDBJ whole genome shotgun (WGS) entry which is preliminary data.</text>
</comment>
<feature type="region of interest" description="Disordered" evidence="7">
    <location>
        <begin position="544"/>
        <end position="566"/>
    </location>
</feature>
<evidence type="ECO:0000313" key="8">
    <source>
        <dbReference type="EMBL" id="MBW0511007.1"/>
    </source>
</evidence>
<accession>A0A9Q3E487</accession>
<protein>
    <recommendedName>
        <fullName evidence="10">Transfer RNA methyltransferase 82</fullName>
    </recommendedName>
</protein>
<organism evidence="8 9">
    <name type="scientific">Austropuccinia psidii MF-1</name>
    <dbReference type="NCBI Taxonomy" id="1389203"/>
    <lineage>
        <taxon>Eukaryota</taxon>
        <taxon>Fungi</taxon>
        <taxon>Dikarya</taxon>
        <taxon>Basidiomycota</taxon>
        <taxon>Pucciniomycotina</taxon>
        <taxon>Pucciniomycetes</taxon>
        <taxon>Pucciniales</taxon>
        <taxon>Sphaerophragmiaceae</taxon>
        <taxon>Austropuccinia</taxon>
    </lineage>
</organism>
<dbReference type="GO" id="GO:0106004">
    <property type="term" value="P:tRNA (guanine-N7)-methylation"/>
    <property type="evidence" value="ECO:0007669"/>
    <property type="project" value="UniProtKB-UniRule"/>
</dbReference>
<keyword evidence="9" id="KW-1185">Reference proteome</keyword>
<dbReference type="GO" id="GO:0005829">
    <property type="term" value="C:cytosol"/>
    <property type="evidence" value="ECO:0007669"/>
    <property type="project" value="TreeGrafter"/>
</dbReference>
<evidence type="ECO:0000313" key="9">
    <source>
        <dbReference type="Proteomes" id="UP000765509"/>
    </source>
</evidence>
<keyword evidence="2 6" id="KW-0853">WD repeat</keyword>
<evidence type="ECO:0008006" key="10">
    <source>
        <dbReference type="Google" id="ProtNLM"/>
    </source>
</evidence>
<evidence type="ECO:0000256" key="6">
    <source>
        <dbReference type="HAMAP-Rule" id="MF_03056"/>
    </source>
</evidence>
<dbReference type="Pfam" id="PF00400">
    <property type="entry name" value="WD40"/>
    <property type="match status" value="1"/>
</dbReference>
<keyword evidence="5 6" id="KW-0539">Nucleus</keyword>
<evidence type="ECO:0000256" key="3">
    <source>
        <dbReference type="ARBA" id="ARBA00022694"/>
    </source>
</evidence>
<dbReference type="Gene3D" id="2.130.10.10">
    <property type="entry name" value="YVTN repeat-like/Quinoprotein amine dehydrogenase"/>
    <property type="match status" value="2"/>
</dbReference>
<gene>
    <name evidence="8" type="ORF">O181_050722</name>
</gene>
<dbReference type="PANTHER" id="PTHR16288">
    <property type="entry name" value="WD40 REPEAT PROTEIN 4"/>
    <property type="match status" value="1"/>
</dbReference>
<dbReference type="GO" id="GO:0043527">
    <property type="term" value="C:tRNA methyltransferase complex"/>
    <property type="evidence" value="ECO:0007669"/>
    <property type="project" value="TreeGrafter"/>
</dbReference>
<evidence type="ECO:0000256" key="1">
    <source>
        <dbReference type="ARBA" id="ARBA00004123"/>
    </source>
</evidence>
<evidence type="ECO:0000256" key="5">
    <source>
        <dbReference type="ARBA" id="ARBA00023242"/>
    </source>
</evidence>
<evidence type="ECO:0000256" key="2">
    <source>
        <dbReference type="ARBA" id="ARBA00022574"/>
    </source>
</evidence>
<evidence type="ECO:0000256" key="4">
    <source>
        <dbReference type="ARBA" id="ARBA00022737"/>
    </source>
</evidence>
<dbReference type="OrthoDB" id="2502478at2759"/>
<dbReference type="SMART" id="SM00320">
    <property type="entry name" value="WD40"/>
    <property type="match status" value="3"/>
</dbReference>
<sequence>MIFIRSLSIPSLKSSLKSVGIKKLSFESSRPSLYRPLSSDIVRSNQSFKIEIRGIMTKLPCQQLILTPSKDLIIIAFGCHLQVFDAANGNLISSTLSTSDLNPQGSNHTGFIRLLAVHHQSLSPNSNQSLKLISTGEDKLLKIWQLPNLKLIQSRELIKRPTSIAISPNGENIVIADKFGDVYDLPFDAPLQTIFQSDPDQEQISEKIEKSISLDQPSTKTDPSKPTLKSLAPIAGHVSVLTSLAFIPSTLESLLVTADRDEHIRISRYPQAWSIVGYLLGHTKFVSALLWLNHLSNDPLKGRLLSGGGDNQIFVWDTYNRLCEQKIPLEGLASGMKVWPLKQTWFSKSRNNKRRRAQDKSIDATEDGSGKESAEETKQVEQTSKLIQRTCINKLLCTQSSPHDKETYVLVTSVGSSTIAIIPLSAILAPSSSCDKKVQYYDFGAPVLDLVNLPDQRILVSLDTTFSPTSSGLASSSASLPSFRALDLNPNHPTEISESAFPLLGCLNQLASIDASAETIMPTHEVLYPELLLFTKDELNSNANSQSHPFDLSRSGGRSGKKEEGRQLVSNVRSVISLRVVQMPERSVEKSCFFFCIIKHVFSPKNKTGNFLKIRSALGF</sequence>
<comment type="subcellular location">
    <subcellularLocation>
        <location evidence="1 6">Nucleus</location>
    </subcellularLocation>
</comment>
<comment type="similarity">
    <text evidence="6">Belongs to the WD repeat TRM82 family.</text>
</comment>
<dbReference type="InterPro" id="IPR001680">
    <property type="entry name" value="WD40_rpt"/>
</dbReference>
<keyword evidence="4 6" id="KW-0677">Repeat</keyword>
<evidence type="ECO:0000256" key="7">
    <source>
        <dbReference type="SAM" id="MobiDB-lite"/>
    </source>
</evidence>
<dbReference type="HAMAP" id="MF_03056">
    <property type="entry name" value="TRM82"/>
    <property type="match status" value="1"/>
</dbReference>
<comment type="pathway">
    <text evidence="6">tRNA modification; N(7)-methylguanine-tRNA biosynthesis.</text>
</comment>
<dbReference type="InterPro" id="IPR015943">
    <property type="entry name" value="WD40/YVTN_repeat-like_dom_sf"/>
</dbReference>
<feature type="compositionally biased region" description="Basic and acidic residues" evidence="7">
    <location>
        <begin position="358"/>
        <end position="379"/>
    </location>
</feature>
<comment type="function">
    <text evidence="6">Required for the formation of N(7)-methylguanine at position 46 (m7G46) in tRNA. In the complex, it is required to stabilize and induce conformational changes of the catalytic subunit.</text>
</comment>
<feature type="region of interest" description="Disordered" evidence="7">
    <location>
        <begin position="350"/>
        <end position="381"/>
    </location>
</feature>